<evidence type="ECO:0008006" key="4">
    <source>
        <dbReference type="Google" id="ProtNLM"/>
    </source>
</evidence>
<evidence type="ECO:0000313" key="2">
    <source>
        <dbReference type="EMBL" id="MDP9887597.1"/>
    </source>
</evidence>
<protein>
    <recommendedName>
        <fullName evidence="4">Transcriptional regulator, AbiEi antitoxin, Type IV TA system</fullName>
    </recommendedName>
</protein>
<sequence>MHPPTDTAPPHAPVPCPLAGAVRRSLVVHMHLLPASTTVHHPVTMSGMHLNSAQDLRLTTGDARSLSRRYAQGELVRVRKGVYARKEEWVSLAPWERYLQTVRAVDLELPGSAFCLNSAIAVWNLDLLAVPGCVHLSGASRGHRPEATHHFRGVQQVRSHRHRTHQRLRRSQASWPPCRSGARRASGNPPARDRSRSHRDGKLRGRSSADGPRN</sequence>
<proteinExistence type="predicted"/>
<accession>A0ABT9RQT5</accession>
<evidence type="ECO:0000256" key="1">
    <source>
        <dbReference type="SAM" id="MobiDB-lite"/>
    </source>
</evidence>
<feature type="compositionally biased region" description="Basic residues" evidence="1">
    <location>
        <begin position="158"/>
        <end position="170"/>
    </location>
</feature>
<organism evidence="2 3">
    <name type="scientific">Pseudarthrobacter enclensis</name>
    <dbReference type="NCBI Taxonomy" id="993070"/>
    <lineage>
        <taxon>Bacteria</taxon>
        <taxon>Bacillati</taxon>
        <taxon>Actinomycetota</taxon>
        <taxon>Actinomycetes</taxon>
        <taxon>Micrococcales</taxon>
        <taxon>Micrococcaceae</taxon>
        <taxon>Pseudarthrobacter</taxon>
    </lineage>
</organism>
<gene>
    <name evidence="2" type="ORF">J2X98_001172</name>
</gene>
<comment type="caution">
    <text evidence="2">The sequence shown here is derived from an EMBL/GenBank/DDBJ whole genome shotgun (WGS) entry which is preliminary data.</text>
</comment>
<name>A0ABT9RQT5_9MICC</name>
<evidence type="ECO:0000313" key="3">
    <source>
        <dbReference type="Proteomes" id="UP001226577"/>
    </source>
</evidence>
<feature type="compositionally biased region" description="Basic and acidic residues" evidence="1">
    <location>
        <begin position="191"/>
        <end position="203"/>
    </location>
</feature>
<dbReference type="Proteomes" id="UP001226577">
    <property type="component" value="Unassembled WGS sequence"/>
</dbReference>
<keyword evidence="3" id="KW-1185">Reference proteome</keyword>
<feature type="region of interest" description="Disordered" evidence="1">
    <location>
        <begin position="152"/>
        <end position="214"/>
    </location>
</feature>
<dbReference type="EMBL" id="JAUSRE010000004">
    <property type="protein sequence ID" value="MDP9887597.1"/>
    <property type="molecule type" value="Genomic_DNA"/>
</dbReference>
<reference evidence="2 3" key="1">
    <citation type="submission" date="2023-07" db="EMBL/GenBank/DDBJ databases">
        <title>Sorghum-associated microbial communities from plants grown in Nebraska, USA.</title>
        <authorList>
            <person name="Schachtman D."/>
        </authorList>
    </citation>
    <scope>NUCLEOTIDE SEQUENCE [LARGE SCALE GENOMIC DNA]</scope>
    <source>
        <strain evidence="2 3">CC222</strain>
    </source>
</reference>